<proteinExistence type="predicted"/>
<protein>
    <submittedName>
        <fullName evidence="1">Uncharacterized protein</fullName>
    </submittedName>
</protein>
<evidence type="ECO:0000313" key="1">
    <source>
        <dbReference type="EMBL" id="MPN33712.1"/>
    </source>
</evidence>
<reference evidence="1" key="1">
    <citation type="submission" date="2019-08" db="EMBL/GenBank/DDBJ databases">
        <authorList>
            <person name="Kucharzyk K."/>
            <person name="Murdoch R.W."/>
            <person name="Higgins S."/>
            <person name="Loffler F."/>
        </authorList>
    </citation>
    <scope>NUCLEOTIDE SEQUENCE</scope>
</reference>
<name>A0A645H5U0_9ZZZZ</name>
<sequence length="99" mass="10484">MPTLPGFKGIKGSLLPESVLCMRISLMFSISLLYYAEAPMGILHAGNQVACGGFIADSLLGRQGFEGANCIASHPLFPAGKSQVLRGSGFYIDLLHTDP</sequence>
<accession>A0A645H5U0</accession>
<comment type="caution">
    <text evidence="1">The sequence shown here is derived from an EMBL/GenBank/DDBJ whole genome shotgun (WGS) entry which is preliminary data.</text>
</comment>
<dbReference type="EMBL" id="VSSQ01086347">
    <property type="protein sequence ID" value="MPN33712.1"/>
    <property type="molecule type" value="Genomic_DNA"/>
</dbReference>
<organism evidence="1">
    <name type="scientific">bioreactor metagenome</name>
    <dbReference type="NCBI Taxonomy" id="1076179"/>
    <lineage>
        <taxon>unclassified sequences</taxon>
        <taxon>metagenomes</taxon>
        <taxon>ecological metagenomes</taxon>
    </lineage>
</organism>
<dbReference type="AlphaFoldDB" id="A0A645H5U0"/>
<gene>
    <name evidence="1" type="ORF">SDC9_181203</name>
</gene>